<comment type="caution">
    <text evidence="3">The sequence shown here is derived from an EMBL/GenBank/DDBJ whole genome shotgun (WGS) entry which is preliminary data.</text>
</comment>
<keyword evidence="4" id="KW-1185">Reference proteome</keyword>
<proteinExistence type="predicted"/>
<organism evidence="3 4">
    <name type="scientific">Pseudomonas kermanshahensis</name>
    <dbReference type="NCBI Taxonomy" id="2745482"/>
    <lineage>
        <taxon>Bacteria</taxon>
        <taxon>Pseudomonadati</taxon>
        <taxon>Pseudomonadota</taxon>
        <taxon>Gammaproteobacteria</taxon>
        <taxon>Pseudomonadales</taxon>
        <taxon>Pseudomonadaceae</taxon>
        <taxon>Pseudomonas</taxon>
    </lineage>
</organism>
<keyword evidence="1" id="KW-0472">Membrane</keyword>
<protein>
    <submittedName>
        <fullName evidence="3">Glycosyltransferase</fullName>
        <ecNumber evidence="3">2.4.-.-</ecNumber>
    </submittedName>
</protein>
<accession>A0ABU8R9J5</accession>
<name>A0ABU8R9J5_9PSED</name>
<dbReference type="Proteomes" id="UP001377692">
    <property type="component" value="Unassembled WGS sequence"/>
</dbReference>
<dbReference type="PANTHER" id="PTHR22916">
    <property type="entry name" value="GLYCOSYLTRANSFERASE"/>
    <property type="match status" value="1"/>
</dbReference>
<evidence type="ECO:0000256" key="1">
    <source>
        <dbReference type="ARBA" id="ARBA00022519"/>
    </source>
</evidence>
<keyword evidence="3" id="KW-0328">Glycosyltransferase</keyword>
<dbReference type="GO" id="GO:0016757">
    <property type="term" value="F:glycosyltransferase activity"/>
    <property type="evidence" value="ECO:0007669"/>
    <property type="project" value="UniProtKB-KW"/>
</dbReference>
<keyword evidence="1" id="KW-1003">Cell membrane</keyword>
<dbReference type="RefSeq" id="WP_186682303.1">
    <property type="nucleotide sequence ID" value="NZ_JABWRY020000001.1"/>
</dbReference>
<dbReference type="Gene3D" id="3.90.550.10">
    <property type="entry name" value="Spore Coat Polysaccharide Biosynthesis Protein SpsA, Chain A"/>
    <property type="match status" value="1"/>
</dbReference>
<dbReference type="Pfam" id="PF00535">
    <property type="entry name" value="Glycos_transf_2"/>
    <property type="match status" value="1"/>
</dbReference>
<feature type="domain" description="Glycosyltransferase 2-like" evidence="2">
    <location>
        <begin position="8"/>
        <end position="128"/>
    </location>
</feature>
<sequence length="405" mass="45350">MSEQYLVSIVVPTHNRSKYAIPCVKSLLEIKSERLQVVVHDTSNDDCQLAAWAADQADSRLVYVHWKSRLSMTENHERAMQLAEGEYVCLIGDDDTVSQRILEAAEYAKAENVDMLTPRVKAFYYWPDFRTKFYGAAHAGRIYLETFGRGAETLQASKQLDKALHEACQGTDALPKLYHGLVRRNLLDELRRRSGKIFFGTSPDMSASVSLAMIGKTYCLLDFPFTMPGGGGGSNSGRSAMGKHKGNLKDDPHMKPFTDLQWPAELPMFFSVETVWAHAAWATLEGMKDEKRQSQFNLARLYALCLFYHRDYAKEIFAARRAAQAGGNSQVGMVRLVSEFVSVVTKYTFSRLKRVMKPNASNGREVVGVVEDVYLARQALDNKLEARLAGAGICTSSTRTRSVTE</sequence>
<keyword evidence="3" id="KW-0808">Transferase</keyword>
<reference evidence="3 4" key="1">
    <citation type="submission" date="2024-02" db="EMBL/GenBank/DDBJ databases">
        <title>Identification of pathogenicity and growth-promoting functions of Pseudomonas putida variants.</title>
        <authorList>
            <person name="Sun J."/>
        </authorList>
    </citation>
    <scope>NUCLEOTIDE SEQUENCE [LARGE SCALE GENOMIC DNA]</scope>
    <source>
        <strain evidence="3 4">A04</strain>
    </source>
</reference>
<evidence type="ECO:0000313" key="3">
    <source>
        <dbReference type="EMBL" id="MEJ5906512.1"/>
    </source>
</evidence>
<gene>
    <name evidence="3" type="ORF">V7V80_17655</name>
</gene>
<dbReference type="CDD" id="cd00761">
    <property type="entry name" value="Glyco_tranf_GTA_type"/>
    <property type="match status" value="1"/>
</dbReference>
<dbReference type="PANTHER" id="PTHR22916:SF3">
    <property type="entry name" value="UDP-GLCNAC:BETAGAL BETA-1,3-N-ACETYLGLUCOSAMINYLTRANSFERASE-LIKE PROTEIN 1"/>
    <property type="match status" value="1"/>
</dbReference>
<evidence type="ECO:0000259" key="2">
    <source>
        <dbReference type="Pfam" id="PF00535"/>
    </source>
</evidence>
<dbReference type="SUPFAM" id="SSF53448">
    <property type="entry name" value="Nucleotide-diphospho-sugar transferases"/>
    <property type="match status" value="1"/>
</dbReference>
<dbReference type="EMBL" id="JBBHLD010000016">
    <property type="protein sequence ID" value="MEJ5906512.1"/>
    <property type="molecule type" value="Genomic_DNA"/>
</dbReference>
<dbReference type="EC" id="2.4.-.-" evidence="3"/>
<evidence type="ECO:0000313" key="4">
    <source>
        <dbReference type="Proteomes" id="UP001377692"/>
    </source>
</evidence>
<dbReference type="InterPro" id="IPR001173">
    <property type="entry name" value="Glyco_trans_2-like"/>
</dbReference>
<keyword evidence="1" id="KW-0997">Cell inner membrane</keyword>
<dbReference type="InterPro" id="IPR029044">
    <property type="entry name" value="Nucleotide-diphossugar_trans"/>
</dbReference>